<reference evidence="5 6" key="1">
    <citation type="submission" date="2023-04" db="EMBL/GenBank/DDBJ databases">
        <title>A novel bacteria isolated from coastal sediment.</title>
        <authorList>
            <person name="Liu X.-J."/>
            <person name="Du Z.-J."/>
        </authorList>
    </citation>
    <scope>NUCLEOTIDE SEQUENCE [LARGE SCALE GENOMIC DNA]</scope>
    <source>
        <strain evidence="5 6">SDUM461003</strain>
    </source>
</reference>
<keyword evidence="2 5" id="KW-0378">Hydrolase</keyword>
<dbReference type="InterPro" id="IPR050300">
    <property type="entry name" value="GDXG_lipolytic_enzyme"/>
</dbReference>
<accession>A0ABU1AW80</accession>
<sequence>MIKPLTSLLLISIAICQFAAADAIQPERELIQPDRELLYKEIDGVALKLHLFEPADLKPTDQRPAIVFFFGGGWSGGTPKQFYQQARDMAELGLVAFSAEYRVRGRNKTTPFECVKDGKSAIRWVRAHASELGIDPERIVASGGSAGGHVAGATGVLSGYEESGEDLAISSQPNLMILFNPVLDTTEAGYGAERFKPEQQTDLSLCHQVHPDIVPTIVFHGTADTTVPFENAERFTRLMQEAGNECVLVPAEGKEHGFFNGSFFRRKSDDVDYRLILDHSVDFLRQHGYLSAL</sequence>
<dbReference type="GO" id="GO:0016787">
    <property type="term" value="F:hydrolase activity"/>
    <property type="evidence" value="ECO:0007669"/>
    <property type="project" value="UniProtKB-KW"/>
</dbReference>
<feature type="chain" id="PRO_5047139571" evidence="3">
    <location>
        <begin position="20"/>
        <end position="293"/>
    </location>
</feature>
<dbReference type="RefSeq" id="WP_308950984.1">
    <property type="nucleotide sequence ID" value="NZ_JARXHW010000030.1"/>
</dbReference>
<evidence type="ECO:0000256" key="3">
    <source>
        <dbReference type="SAM" id="SignalP"/>
    </source>
</evidence>
<proteinExistence type="inferred from homology"/>
<evidence type="ECO:0000256" key="1">
    <source>
        <dbReference type="ARBA" id="ARBA00010515"/>
    </source>
</evidence>
<dbReference type="PANTHER" id="PTHR48081:SF30">
    <property type="entry name" value="ACETYL-HYDROLASE LIPR-RELATED"/>
    <property type="match status" value="1"/>
</dbReference>
<evidence type="ECO:0000259" key="4">
    <source>
        <dbReference type="Pfam" id="PF20434"/>
    </source>
</evidence>
<dbReference type="Gene3D" id="3.40.50.1820">
    <property type="entry name" value="alpha/beta hydrolase"/>
    <property type="match status" value="1"/>
</dbReference>
<organism evidence="5 6">
    <name type="scientific">Thalassobacterium maritimum</name>
    <dbReference type="NCBI Taxonomy" id="3041265"/>
    <lineage>
        <taxon>Bacteria</taxon>
        <taxon>Pseudomonadati</taxon>
        <taxon>Verrucomicrobiota</taxon>
        <taxon>Opitutia</taxon>
        <taxon>Puniceicoccales</taxon>
        <taxon>Coraliomargaritaceae</taxon>
        <taxon>Thalassobacterium</taxon>
    </lineage>
</organism>
<dbReference type="Pfam" id="PF20434">
    <property type="entry name" value="BD-FAE"/>
    <property type="match status" value="1"/>
</dbReference>
<gene>
    <name evidence="5" type="ORF">QEH52_12875</name>
</gene>
<feature type="signal peptide" evidence="3">
    <location>
        <begin position="1"/>
        <end position="19"/>
    </location>
</feature>
<name>A0ABU1AW80_9BACT</name>
<comment type="similarity">
    <text evidence="1">Belongs to the 'GDXG' lipolytic enzyme family.</text>
</comment>
<dbReference type="InterPro" id="IPR049492">
    <property type="entry name" value="BD-FAE-like_dom"/>
</dbReference>
<dbReference type="InterPro" id="IPR029058">
    <property type="entry name" value="AB_hydrolase_fold"/>
</dbReference>
<keyword evidence="6" id="KW-1185">Reference proteome</keyword>
<dbReference type="Proteomes" id="UP001225316">
    <property type="component" value="Unassembled WGS sequence"/>
</dbReference>
<feature type="domain" description="BD-FAE-like" evidence="4">
    <location>
        <begin position="60"/>
        <end position="162"/>
    </location>
</feature>
<evidence type="ECO:0000313" key="6">
    <source>
        <dbReference type="Proteomes" id="UP001225316"/>
    </source>
</evidence>
<evidence type="ECO:0000256" key="2">
    <source>
        <dbReference type="ARBA" id="ARBA00022801"/>
    </source>
</evidence>
<comment type="caution">
    <text evidence="5">The sequence shown here is derived from an EMBL/GenBank/DDBJ whole genome shotgun (WGS) entry which is preliminary data.</text>
</comment>
<protein>
    <submittedName>
        <fullName evidence="5">Alpha/beta hydrolase</fullName>
    </submittedName>
</protein>
<dbReference type="PANTHER" id="PTHR48081">
    <property type="entry name" value="AB HYDROLASE SUPERFAMILY PROTEIN C4A8.06C"/>
    <property type="match status" value="1"/>
</dbReference>
<dbReference type="EMBL" id="JARXHW010000030">
    <property type="protein sequence ID" value="MDQ8208409.1"/>
    <property type="molecule type" value="Genomic_DNA"/>
</dbReference>
<dbReference type="SUPFAM" id="SSF53474">
    <property type="entry name" value="alpha/beta-Hydrolases"/>
    <property type="match status" value="1"/>
</dbReference>
<keyword evidence="3" id="KW-0732">Signal</keyword>
<evidence type="ECO:0000313" key="5">
    <source>
        <dbReference type="EMBL" id="MDQ8208409.1"/>
    </source>
</evidence>